<accession>A0A5B7F2K1</accession>
<reference evidence="1 2" key="1">
    <citation type="submission" date="2019-05" db="EMBL/GenBank/DDBJ databases">
        <title>Another draft genome of Portunus trituberculatus and its Hox gene families provides insights of decapod evolution.</title>
        <authorList>
            <person name="Jeong J.-H."/>
            <person name="Song I."/>
            <person name="Kim S."/>
            <person name="Choi T."/>
            <person name="Kim D."/>
            <person name="Ryu S."/>
            <person name="Kim W."/>
        </authorList>
    </citation>
    <scope>NUCLEOTIDE SEQUENCE [LARGE SCALE GENOMIC DNA]</scope>
    <source>
        <tissue evidence="1">Muscle</tissue>
    </source>
</reference>
<dbReference type="EMBL" id="VSRR010004350">
    <property type="protein sequence ID" value="MPC39398.1"/>
    <property type="molecule type" value="Genomic_DNA"/>
</dbReference>
<gene>
    <name evidence="1" type="ORF">E2C01_032933</name>
</gene>
<dbReference type="AlphaFoldDB" id="A0A5B7F2K1"/>
<proteinExistence type="predicted"/>
<organism evidence="1 2">
    <name type="scientific">Portunus trituberculatus</name>
    <name type="common">Swimming crab</name>
    <name type="synonym">Neptunus trituberculatus</name>
    <dbReference type="NCBI Taxonomy" id="210409"/>
    <lineage>
        <taxon>Eukaryota</taxon>
        <taxon>Metazoa</taxon>
        <taxon>Ecdysozoa</taxon>
        <taxon>Arthropoda</taxon>
        <taxon>Crustacea</taxon>
        <taxon>Multicrustacea</taxon>
        <taxon>Malacostraca</taxon>
        <taxon>Eumalacostraca</taxon>
        <taxon>Eucarida</taxon>
        <taxon>Decapoda</taxon>
        <taxon>Pleocyemata</taxon>
        <taxon>Brachyura</taxon>
        <taxon>Eubrachyura</taxon>
        <taxon>Portunoidea</taxon>
        <taxon>Portunidae</taxon>
        <taxon>Portuninae</taxon>
        <taxon>Portunus</taxon>
    </lineage>
</organism>
<evidence type="ECO:0000313" key="2">
    <source>
        <dbReference type="Proteomes" id="UP000324222"/>
    </source>
</evidence>
<protein>
    <submittedName>
        <fullName evidence="1">Uncharacterized protein</fullName>
    </submittedName>
</protein>
<dbReference type="Proteomes" id="UP000324222">
    <property type="component" value="Unassembled WGS sequence"/>
</dbReference>
<sequence>MVCVSASGGVKHVRPQCRWIRCSWAAGAPRVSMATVRCSGSRQWLPRQQRGFPGNRRCRDFLVPQKNAGILPGRRWWRGADDKPPLTCHVPSPYPCLSPSLAPSLQTCVPPVSHTCGAAPQTQGAGGRPLVTLSDPGAATPIAWRAGITLGLDSRVGRGRRASYTDGSKSFTLQYTPGRLNGVGPRPAVCLSPAVTRYKLQ</sequence>
<comment type="caution">
    <text evidence="1">The sequence shown here is derived from an EMBL/GenBank/DDBJ whole genome shotgun (WGS) entry which is preliminary data.</text>
</comment>
<name>A0A5B7F2K1_PORTR</name>
<keyword evidence="2" id="KW-1185">Reference proteome</keyword>
<evidence type="ECO:0000313" key="1">
    <source>
        <dbReference type="EMBL" id="MPC39398.1"/>
    </source>
</evidence>